<reference evidence="9" key="1">
    <citation type="submission" date="2016-01" db="EMBL/GenBank/DDBJ databases">
        <authorList>
            <person name="Peeters C."/>
        </authorList>
    </citation>
    <scope>NUCLEOTIDE SEQUENCE [LARGE SCALE GENOMIC DNA]</scope>
    <source>
        <strain evidence="9">LMG 29317</strain>
    </source>
</reference>
<feature type="domain" description="Amino acid permease/ SLC12A" evidence="8">
    <location>
        <begin position="32"/>
        <end position="441"/>
    </location>
</feature>
<organism evidence="9 10">
    <name type="scientific">Caballeronia arvi</name>
    <dbReference type="NCBI Taxonomy" id="1777135"/>
    <lineage>
        <taxon>Bacteria</taxon>
        <taxon>Pseudomonadati</taxon>
        <taxon>Pseudomonadota</taxon>
        <taxon>Betaproteobacteria</taxon>
        <taxon>Burkholderiales</taxon>
        <taxon>Burkholderiaceae</taxon>
        <taxon>Caballeronia</taxon>
    </lineage>
</organism>
<keyword evidence="4 7" id="KW-1133">Transmembrane helix</keyword>
<feature type="transmembrane region" description="Helical" evidence="7">
    <location>
        <begin position="442"/>
        <end position="460"/>
    </location>
</feature>
<dbReference type="GO" id="GO:0006865">
    <property type="term" value="P:amino acid transport"/>
    <property type="evidence" value="ECO:0007669"/>
    <property type="project" value="InterPro"/>
</dbReference>
<dbReference type="Gene3D" id="1.20.1740.10">
    <property type="entry name" value="Amino acid/polyamine transporter I"/>
    <property type="match status" value="1"/>
</dbReference>
<comment type="caution">
    <text evidence="9">The sequence shown here is derived from an EMBL/GenBank/DDBJ whole genome shotgun (WGS) entry which is preliminary data.</text>
</comment>
<dbReference type="GO" id="GO:0055085">
    <property type="term" value="P:transmembrane transport"/>
    <property type="evidence" value="ECO:0007669"/>
    <property type="project" value="InterPro"/>
</dbReference>
<dbReference type="Pfam" id="PF00324">
    <property type="entry name" value="AA_permease"/>
    <property type="match status" value="1"/>
</dbReference>
<feature type="transmembrane region" description="Helical" evidence="7">
    <location>
        <begin position="60"/>
        <end position="79"/>
    </location>
</feature>
<feature type="transmembrane region" description="Helical" evidence="7">
    <location>
        <begin position="213"/>
        <end position="234"/>
    </location>
</feature>
<comment type="subcellular location">
    <subcellularLocation>
        <location evidence="1">Membrane</location>
        <topology evidence="1">Multi-pass membrane protein</topology>
    </subcellularLocation>
</comment>
<dbReference type="PANTHER" id="PTHR43495:SF5">
    <property type="entry name" value="GAMMA-AMINOBUTYRIC ACID PERMEASE"/>
    <property type="match status" value="1"/>
</dbReference>
<keyword evidence="5 7" id="KW-0472">Membrane</keyword>
<sequence>MAAFGLGAPSTERHENRADSEGKLSSGLKQRHVVMLSIGGSIGAGLFVGSGQAISEAGPAAVIAYVLASLLVVLVMRMLGEMACAMPDSGTFSTYAGRAYGPWAGFMIGWMYWWYWVLVLPLEATAAANILNGWFPEIEVWKFCLAVTTILTIANLASVKHYGELEFWFALIKVVAIVVFIGCGVIAIAGLIPSVHVNVSSNVFGHGGFAPKGLAPIAGAMLTTMFTFLGTEVVTIAAAESENPAKEISRAITSVVWRISLFYIGSIVVILAIIPWNDESLIKVGSYQAVLGALHVPYAKLIIGALILVAVCSCLNSGIYTASRMIFSLAERKQAPAFLKQTSRAGVPVPAIVASTMAAFAGCAANYLAPAYVFQALLSTTGSMALLVYLVIASTQLRLRPRLEAAGELKVRMWLHPFLGVLVVTLIAGALIVMIWTPEHRTEVTSTLGASAGLAVVGLIRQRWRKVR</sequence>
<feature type="transmembrane region" description="Helical" evidence="7">
    <location>
        <begin position="140"/>
        <end position="158"/>
    </location>
</feature>
<dbReference type="AlphaFoldDB" id="A0A158KRT1"/>
<protein>
    <submittedName>
        <fullName evidence="9">Amino acid permease-associated region</fullName>
    </submittedName>
</protein>
<evidence type="ECO:0000256" key="6">
    <source>
        <dbReference type="SAM" id="MobiDB-lite"/>
    </source>
</evidence>
<feature type="transmembrane region" description="Helical" evidence="7">
    <location>
        <begin position="33"/>
        <end position="54"/>
    </location>
</feature>
<feature type="transmembrane region" description="Helical" evidence="7">
    <location>
        <begin position="413"/>
        <end position="436"/>
    </location>
</feature>
<evidence type="ECO:0000313" key="9">
    <source>
        <dbReference type="EMBL" id="SAL83141.1"/>
    </source>
</evidence>
<feature type="transmembrane region" description="Helical" evidence="7">
    <location>
        <begin position="100"/>
        <end position="120"/>
    </location>
</feature>
<feature type="transmembrane region" description="Helical" evidence="7">
    <location>
        <begin position="347"/>
        <end position="367"/>
    </location>
</feature>
<keyword evidence="2" id="KW-0813">Transport</keyword>
<dbReference type="PIRSF" id="PIRSF006060">
    <property type="entry name" value="AA_transporter"/>
    <property type="match status" value="1"/>
</dbReference>
<evidence type="ECO:0000256" key="5">
    <source>
        <dbReference type="ARBA" id="ARBA00023136"/>
    </source>
</evidence>
<gene>
    <name evidence="9" type="ORF">AWB74_06503</name>
</gene>
<dbReference type="InterPro" id="IPR004841">
    <property type="entry name" value="AA-permease/SLC12A_dom"/>
</dbReference>
<dbReference type="Proteomes" id="UP000055019">
    <property type="component" value="Unassembled WGS sequence"/>
</dbReference>
<feature type="transmembrane region" description="Helical" evidence="7">
    <location>
        <begin position="301"/>
        <end position="327"/>
    </location>
</feature>
<dbReference type="PANTHER" id="PTHR43495">
    <property type="entry name" value="GABA PERMEASE"/>
    <property type="match status" value="1"/>
</dbReference>
<evidence type="ECO:0000256" key="2">
    <source>
        <dbReference type="ARBA" id="ARBA00022448"/>
    </source>
</evidence>
<keyword evidence="10" id="KW-1185">Reference proteome</keyword>
<name>A0A158KRT1_9BURK</name>
<evidence type="ECO:0000256" key="4">
    <source>
        <dbReference type="ARBA" id="ARBA00022989"/>
    </source>
</evidence>
<evidence type="ECO:0000259" key="8">
    <source>
        <dbReference type="Pfam" id="PF00324"/>
    </source>
</evidence>
<dbReference type="InterPro" id="IPR004840">
    <property type="entry name" value="Amino_acid_permease_CS"/>
</dbReference>
<dbReference type="GO" id="GO:0016020">
    <property type="term" value="C:membrane"/>
    <property type="evidence" value="ECO:0007669"/>
    <property type="project" value="UniProtKB-SubCell"/>
</dbReference>
<evidence type="ECO:0000256" key="1">
    <source>
        <dbReference type="ARBA" id="ARBA00004141"/>
    </source>
</evidence>
<evidence type="ECO:0000313" key="10">
    <source>
        <dbReference type="Proteomes" id="UP000055019"/>
    </source>
</evidence>
<evidence type="ECO:0000256" key="7">
    <source>
        <dbReference type="SAM" id="Phobius"/>
    </source>
</evidence>
<proteinExistence type="predicted"/>
<feature type="region of interest" description="Disordered" evidence="6">
    <location>
        <begin position="1"/>
        <end position="25"/>
    </location>
</feature>
<accession>A0A158KRT1</accession>
<dbReference type="FunFam" id="1.20.1740.10:FF:000001">
    <property type="entry name" value="Amino acid permease"/>
    <property type="match status" value="1"/>
</dbReference>
<feature type="transmembrane region" description="Helical" evidence="7">
    <location>
        <begin position="255"/>
        <end position="276"/>
    </location>
</feature>
<feature type="transmembrane region" description="Helical" evidence="7">
    <location>
        <begin position="170"/>
        <end position="193"/>
    </location>
</feature>
<feature type="transmembrane region" description="Helical" evidence="7">
    <location>
        <begin position="373"/>
        <end position="392"/>
    </location>
</feature>
<evidence type="ECO:0000256" key="3">
    <source>
        <dbReference type="ARBA" id="ARBA00022692"/>
    </source>
</evidence>
<dbReference type="OrthoDB" id="5442866at2"/>
<dbReference type="PROSITE" id="PS00218">
    <property type="entry name" value="AMINO_ACID_PERMEASE_1"/>
    <property type="match status" value="1"/>
</dbReference>
<dbReference type="EMBL" id="FCOM02000045">
    <property type="protein sequence ID" value="SAL83141.1"/>
    <property type="molecule type" value="Genomic_DNA"/>
</dbReference>
<keyword evidence="3 7" id="KW-0812">Transmembrane</keyword>
<feature type="compositionally biased region" description="Basic and acidic residues" evidence="6">
    <location>
        <begin position="11"/>
        <end position="22"/>
    </location>
</feature>